<evidence type="ECO:0000313" key="4">
    <source>
        <dbReference type="Proteomes" id="UP001150569"/>
    </source>
</evidence>
<organism evidence="3 4">
    <name type="scientific">Tieghemiomyces parasiticus</name>
    <dbReference type="NCBI Taxonomy" id="78921"/>
    <lineage>
        <taxon>Eukaryota</taxon>
        <taxon>Fungi</taxon>
        <taxon>Fungi incertae sedis</taxon>
        <taxon>Zoopagomycota</taxon>
        <taxon>Kickxellomycotina</taxon>
        <taxon>Dimargaritomycetes</taxon>
        <taxon>Dimargaritales</taxon>
        <taxon>Dimargaritaceae</taxon>
        <taxon>Tieghemiomyces</taxon>
    </lineage>
</organism>
<keyword evidence="4" id="KW-1185">Reference proteome</keyword>
<proteinExistence type="predicted"/>
<keyword evidence="1" id="KW-0175">Coiled coil</keyword>
<name>A0A9W8DQU7_9FUNG</name>
<evidence type="ECO:0000313" key="3">
    <source>
        <dbReference type="EMBL" id="KAJ1919036.1"/>
    </source>
</evidence>
<feature type="coiled-coil region" evidence="1">
    <location>
        <begin position="495"/>
        <end position="522"/>
    </location>
</feature>
<feature type="domain" description="HAUS augmin-like complex subunit 6 N-terminal" evidence="2">
    <location>
        <begin position="11"/>
        <end position="110"/>
    </location>
</feature>
<dbReference type="InterPro" id="IPR028163">
    <property type="entry name" value="HAUS_6_N"/>
</dbReference>
<protein>
    <recommendedName>
        <fullName evidence="2">HAUS augmin-like complex subunit 6 N-terminal domain-containing protein</fullName>
    </recommendedName>
</protein>
<accession>A0A9W8DQU7</accession>
<comment type="caution">
    <text evidence="3">The sequence shown here is derived from an EMBL/GenBank/DDBJ whole genome shotgun (WGS) entry which is preliminary data.</text>
</comment>
<dbReference type="InterPro" id="IPR026797">
    <property type="entry name" value="HAUS_6"/>
</dbReference>
<evidence type="ECO:0000259" key="2">
    <source>
        <dbReference type="Pfam" id="PF14661"/>
    </source>
</evidence>
<dbReference type="GO" id="GO:0070652">
    <property type="term" value="C:HAUS complex"/>
    <property type="evidence" value="ECO:0007669"/>
    <property type="project" value="InterPro"/>
</dbReference>
<dbReference type="Proteomes" id="UP001150569">
    <property type="component" value="Unassembled WGS sequence"/>
</dbReference>
<dbReference type="EMBL" id="JANBPT010000485">
    <property type="protein sequence ID" value="KAJ1919036.1"/>
    <property type="molecule type" value="Genomic_DNA"/>
</dbReference>
<sequence>MDKQLDPRQLLLTNLHILGWHAPTLCTGPYVDVVVDTQVFRQGHSHQRAAEVVLKFLFDRLDPSASRETFGHCYPVAEPRQAREFRNGVFKWLETIRKETGVTEAHATTMDTARGLLLHPYLAFPSTFPVRRSYLDECRGPRFEALLAHFSRHVLAIALLNEHRWRAVALTEPGTLVTKIVAGGRYGAAVEVPDTPGAFLNFVHQLAHGRTGAPTPDIVADVESFLTERITVESQAFLDHSAIYADAQRQWQTAADQIAERHTERSAYLAERRRELREARRLVPAPITDHNVKSQSDPPTISRSLVADLIASDAIRFSDDTREQQAAFHEDVEVILDDWQALDHRLAQLETHRMVVDAALQLHQRPAQLRAVDYPLVIPESMANTWAHWLQEADITPYHASQLNLPAILRMATLASSACFFTAGFSTSTEQSQIDSAANMETTGASTSIQSARFANLPALAEPPTCHSLGLDTDCRKVMDDMEGGGTSINIGQLLASQHERKARLQSLRERLEGRRDHLLKNLTHHRETREAMQRPPSGSGNLAGLAPPYTWEQFTAERADGAEEAHGRGVEFLLSVQHLDIASVPRP</sequence>
<reference evidence="3" key="1">
    <citation type="submission" date="2022-07" db="EMBL/GenBank/DDBJ databases">
        <title>Phylogenomic reconstructions and comparative analyses of Kickxellomycotina fungi.</title>
        <authorList>
            <person name="Reynolds N.K."/>
            <person name="Stajich J.E."/>
            <person name="Barry K."/>
            <person name="Grigoriev I.V."/>
            <person name="Crous P."/>
            <person name="Smith M.E."/>
        </authorList>
    </citation>
    <scope>NUCLEOTIDE SEQUENCE</scope>
    <source>
        <strain evidence="3">RSA 861</strain>
    </source>
</reference>
<dbReference type="GO" id="GO:0008017">
    <property type="term" value="F:microtubule binding"/>
    <property type="evidence" value="ECO:0007669"/>
    <property type="project" value="TreeGrafter"/>
</dbReference>
<dbReference type="GO" id="GO:0051225">
    <property type="term" value="P:spindle assembly"/>
    <property type="evidence" value="ECO:0007669"/>
    <property type="project" value="InterPro"/>
</dbReference>
<dbReference type="OrthoDB" id="5575722at2759"/>
<evidence type="ECO:0000256" key="1">
    <source>
        <dbReference type="SAM" id="Coils"/>
    </source>
</evidence>
<dbReference type="GO" id="GO:1990498">
    <property type="term" value="C:mitotic spindle microtubule"/>
    <property type="evidence" value="ECO:0007669"/>
    <property type="project" value="TreeGrafter"/>
</dbReference>
<dbReference type="AlphaFoldDB" id="A0A9W8DQU7"/>
<dbReference type="PANTHER" id="PTHR16151">
    <property type="entry name" value="HAUS AUGMIN-LIKE COMPLEX SUBUNIT 6"/>
    <property type="match status" value="1"/>
</dbReference>
<feature type="domain" description="HAUS augmin-like complex subunit 6 N-terminal" evidence="2">
    <location>
        <begin position="129"/>
        <end position="157"/>
    </location>
</feature>
<dbReference type="PANTHER" id="PTHR16151:SF2">
    <property type="entry name" value="HAUS AUGMIN-LIKE COMPLEX SUBUNIT 6"/>
    <property type="match status" value="1"/>
</dbReference>
<dbReference type="Pfam" id="PF14661">
    <property type="entry name" value="HAUS6_N"/>
    <property type="match status" value="2"/>
</dbReference>
<gene>
    <name evidence="3" type="ORF">IWQ60_007340</name>
</gene>